<accession>A0A934U2T2</accession>
<dbReference type="SUPFAM" id="SSF55594">
    <property type="entry name" value="HPr-like"/>
    <property type="match status" value="1"/>
</dbReference>
<gene>
    <name evidence="2" type="ORF">JKK62_03985</name>
</gene>
<evidence type="ECO:0000259" key="1">
    <source>
        <dbReference type="Pfam" id="PF00381"/>
    </source>
</evidence>
<feature type="domain" description="HPr" evidence="1">
    <location>
        <begin position="14"/>
        <end position="72"/>
    </location>
</feature>
<sequence>MYSTNIAISGIEKARAFVALTAKYPQIKITLNHNEYSIDAHSIIGILSLDLSKPIYLEAESDDMDAFIEELKPFTV</sequence>
<evidence type="ECO:0000313" key="3">
    <source>
        <dbReference type="Proteomes" id="UP000633365"/>
    </source>
</evidence>
<dbReference type="Pfam" id="PF00381">
    <property type="entry name" value="PTS-HPr"/>
    <property type="match status" value="1"/>
</dbReference>
<name>A0A934U2T2_9FIRM</name>
<dbReference type="InterPro" id="IPR035895">
    <property type="entry name" value="HPr-like_sf"/>
</dbReference>
<dbReference type="InterPro" id="IPR000032">
    <property type="entry name" value="HPr-like"/>
</dbReference>
<keyword evidence="3" id="KW-1185">Reference proteome</keyword>
<proteinExistence type="predicted"/>
<dbReference type="Gene3D" id="3.30.1340.10">
    <property type="entry name" value="HPr-like"/>
    <property type="match status" value="1"/>
</dbReference>
<dbReference type="Proteomes" id="UP000633365">
    <property type="component" value="Unassembled WGS sequence"/>
</dbReference>
<dbReference type="RefSeq" id="WP_186833405.1">
    <property type="nucleotide sequence ID" value="NZ_JAEQMG010000041.1"/>
</dbReference>
<dbReference type="EMBL" id="JAEQMG010000041">
    <property type="protein sequence ID" value="MBK6087822.1"/>
    <property type="molecule type" value="Genomic_DNA"/>
</dbReference>
<protein>
    <submittedName>
        <fullName evidence="2">HPr family phosphocarrier protein</fullName>
    </submittedName>
</protein>
<comment type="caution">
    <text evidence="2">The sequence shown here is derived from an EMBL/GenBank/DDBJ whole genome shotgun (WGS) entry which is preliminary data.</text>
</comment>
<dbReference type="AlphaFoldDB" id="A0A934U2T2"/>
<reference evidence="2" key="1">
    <citation type="submission" date="2021-01" db="EMBL/GenBank/DDBJ databases">
        <title>Genome public.</title>
        <authorList>
            <person name="Liu C."/>
            <person name="Sun Q."/>
        </authorList>
    </citation>
    <scope>NUCLEOTIDE SEQUENCE</scope>
    <source>
        <strain evidence="2">M6</strain>
    </source>
</reference>
<organism evidence="2 3">
    <name type="scientific">Ruminococcus difficilis</name>
    <dbReference type="NCBI Taxonomy" id="2763069"/>
    <lineage>
        <taxon>Bacteria</taxon>
        <taxon>Bacillati</taxon>
        <taxon>Bacillota</taxon>
        <taxon>Clostridia</taxon>
        <taxon>Eubacteriales</taxon>
        <taxon>Oscillospiraceae</taxon>
        <taxon>Ruminococcus</taxon>
    </lineage>
</organism>
<evidence type="ECO:0000313" key="2">
    <source>
        <dbReference type="EMBL" id="MBK6087822.1"/>
    </source>
</evidence>